<keyword evidence="4 7" id="KW-0812">Transmembrane</keyword>
<evidence type="ECO:0000256" key="6">
    <source>
        <dbReference type="ARBA" id="ARBA00023136"/>
    </source>
</evidence>
<dbReference type="Proteomes" id="UP000192775">
    <property type="component" value="Chromosome"/>
</dbReference>
<proteinExistence type="inferred from homology"/>
<dbReference type="AlphaFoldDB" id="A0A1X9LMP6"/>
<feature type="domain" description="Glycine transporter" evidence="8">
    <location>
        <begin position="105"/>
        <end position="177"/>
    </location>
</feature>
<dbReference type="PANTHER" id="PTHR30506">
    <property type="entry name" value="INNER MEMBRANE PROTEIN"/>
    <property type="match status" value="1"/>
</dbReference>
<evidence type="ECO:0000313" key="9">
    <source>
        <dbReference type="EMBL" id="ARJ06464.1"/>
    </source>
</evidence>
<evidence type="ECO:0000313" key="10">
    <source>
        <dbReference type="Proteomes" id="UP000192775"/>
    </source>
</evidence>
<evidence type="ECO:0000256" key="4">
    <source>
        <dbReference type="ARBA" id="ARBA00022692"/>
    </source>
</evidence>
<dbReference type="GO" id="GO:0005886">
    <property type="term" value="C:plasma membrane"/>
    <property type="evidence" value="ECO:0007669"/>
    <property type="project" value="UniProtKB-SubCell"/>
</dbReference>
<gene>
    <name evidence="9" type="ORF">B5808_15505</name>
</gene>
<dbReference type="STRING" id="1619308.B5808_15505"/>
<sequence length="231" mass="23855">MRGWGVVVAQQFEIPLWVDLAATAAGAVQGAMFAAQFKDRRLDLLGVGIIGVVTGFGGGMLRDLLLNQVPAALQSNWYILVATGAALLGMLLQRLFSRINIAIVILDAVSLGLFCAIGVSKALSVGLPVVPSLFIGVVAAVGGGMLRDVLLGLPIGVMHVGSLYAVAAGVGALFLVGATASGADITVAGIGCVIVTTVIRLLAVRFGWSLPEQRALSTLRRLRRQRGGALD</sequence>
<feature type="transmembrane region" description="Helical" evidence="7">
    <location>
        <begin position="158"/>
        <end position="179"/>
    </location>
</feature>
<accession>A0A1X9LMP6</accession>
<evidence type="ECO:0000256" key="2">
    <source>
        <dbReference type="ARBA" id="ARBA00008193"/>
    </source>
</evidence>
<evidence type="ECO:0000256" key="5">
    <source>
        <dbReference type="ARBA" id="ARBA00022989"/>
    </source>
</evidence>
<reference evidence="9 10" key="1">
    <citation type="submission" date="2017-04" db="EMBL/GenBank/DDBJ databases">
        <authorList>
            <person name="Afonso C.L."/>
            <person name="Miller P.J."/>
            <person name="Scott M.A."/>
            <person name="Spackman E."/>
            <person name="Goraichik I."/>
            <person name="Dimitrov K.M."/>
            <person name="Suarez D.L."/>
            <person name="Swayne D.E."/>
        </authorList>
    </citation>
    <scope>NUCLEOTIDE SEQUENCE [LARGE SCALE GENOMIC DNA]</scope>
    <source>
        <strain evidence="10">XA(T)</strain>
    </source>
</reference>
<dbReference type="EMBL" id="CP020715">
    <property type="protein sequence ID" value="ARJ06464.1"/>
    <property type="molecule type" value="Genomic_DNA"/>
</dbReference>
<comment type="subcellular location">
    <subcellularLocation>
        <location evidence="1">Cell membrane</location>
        <topology evidence="1">Multi-pass membrane protein</topology>
    </subcellularLocation>
</comment>
<protein>
    <recommendedName>
        <fullName evidence="8">Glycine transporter domain-containing protein</fullName>
    </recommendedName>
</protein>
<dbReference type="InterPro" id="IPR005115">
    <property type="entry name" value="Gly_transporter"/>
</dbReference>
<keyword evidence="10" id="KW-1185">Reference proteome</keyword>
<feature type="transmembrane region" description="Helical" evidence="7">
    <location>
        <begin position="42"/>
        <end position="61"/>
    </location>
</feature>
<feature type="transmembrane region" description="Helical" evidence="7">
    <location>
        <begin position="185"/>
        <end position="204"/>
    </location>
</feature>
<dbReference type="RefSeq" id="WP_085020602.1">
    <property type="nucleotide sequence ID" value="NZ_BMHD01000001.1"/>
</dbReference>
<dbReference type="Pfam" id="PF03458">
    <property type="entry name" value="Gly_transporter"/>
    <property type="match status" value="2"/>
</dbReference>
<dbReference type="KEGG" id="cphy:B5808_15505"/>
<organism evidence="9 10">
    <name type="scientific">Cnuibacter physcomitrellae</name>
    <dbReference type="NCBI Taxonomy" id="1619308"/>
    <lineage>
        <taxon>Bacteria</taxon>
        <taxon>Bacillati</taxon>
        <taxon>Actinomycetota</taxon>
        <taxon>Actinomycetes</taxon>
        <taxon>Micrococcales</taxon>
        <taxon>Microbacteriaceae</taxon>
        <taxon>Cnuibacter</taxon>
    </lineage>
</organism>
<name>A0A1X9LMP6_9MICO</name>
<keyword evidence="5 7" id="KW-1133">Transmembrane helix</keyword>
<feature type="transmembrane region" description="Helical" evidence="7">
    <location>
        <begin position="14"/>
        <end position="35"/>
    </location>
</feature>
<feature type="transmembrane region" description="Helical" evidence="7">
    <location>
        <begin position="125"/>
        <end position="146"/>
    </location>
</feature>
<evidence type="ECO:0000259" key="8">
    <source>
        <dbReference type="Pfam" id="PF03458"/>
    </source>
</evidence>
<feature type="transmembrane region" description="Helical" evidence="7">
    <location>
        <begin position="73"/>
        <end position="92"/>
    </location>
</feature>
<feature type="transmembrane region" description="Helical" evidence="7">
    <location>
        <begin position="99"/>
        <end position="119"/>
    </location>
</feature>
<comment type="similarity">
    <text evidence="2">Belongs to the UPF0126 family.</text>
</comment>
<keyword evidence="3" id="KW-1003">Cell membrane</keyword>
<evidence type="ECO:0000256" key="7">
    <source>
        <dbReference type="SAM" id="Phobius"/>
    </source>
</evidence>
<evidence type="ECO:0000256" key="3">
    <source>
        <dbReference type="ARBA" id="ARBA00022475"/>
    </source>
</evidence>
<dbReference type="PANTHER" id="PTHR30506:SF3">
    <property type="entry name" value="UPF0126 INNER MEMBRANE PROTEIN YADS-RELATED"/>
    <property type="match status" value="1"/>
</dbReference>
<feature type="domain" description="Glycine transporter" evidence="8">
    <location>
        <begin position="16"/>
        <end position="93"/>
    </location>
</feature>
<evidence type="ECO:0000256" key="1">
    <source>
        <dbReference type="ARBA" id="ARBA00004651"/>
    </source>
</evidence>
<keyword evidence="6 7" id="KW-0472">Membrane</keyword>